<evidence type="ECO:0000313" key="1">
    <source>
        <dbReference type="EMBL" id="MDR7279112.1"/>
    </source>
</evidence>
<organism evidence="1 2">
    <name type="scientific">Catenuloplanes atrovinosus</name>
    <dbReference type="NCBI Taxonomy" id="137266"/>
    <lineage>
        <taxon>Bacteria</taxon>
        <taxon>Bacillati</taxon>
        <taxon>Actinomycetota</taxon>
        <taxon>Actinomycetes</taxon>
        <taxon>Micromonosporales</taxon>
        <taxon>Micromonosporaceae</taxon>
        <taxon>Catenuloplanes</taxon>
    </lineage>
</organism>
<dbReference type="AlphaFoldDB" id="A0AAE3YTU8"/>
<dbReference type="Proteomes" id="UP001183643">
    <property type="component" value="Unassembled WGS sequence"/>
</dbReference>
<gene>
    <name evidence="1" type="ORF">J2S41_005890</name>
</gene>
<reference evidence="1" key="1">
    <citation type="submission" date="2023-07" db="EMBL/GenBank/DDBJ databases">
        <title>Sequencing the genomes of 1000 actinobacteria strains.</title>
        <authorList>
            <person name="Klenk H.-P."/>
        </authorList>
    </citation>
    <scope>NUCLEOTIDE SEQUENCE</scope>
    <source>
        <strain evidence="1">DSM 44707</strain>
    </source>
</reference>
<accession>A0AAE3YTU8</accession>
<protein>
    <recommendedName>
        <fullName evidence="3">Fibronectin type-III domain-containing protein</fullName>
    </recommendedName>
</protein>
<dbReference type="EMBL" id="JAVDYB010000001">
    <property type="protein sequence ID" value="MDR7279112.1"/>
    <property type="molecule type" value="Genomic_DNA"/>
</dbReference>
<evidence type="ECO:0000313" key="2">
    <source>
        <dbReference type="Proteomes" id="UP001183643"/>
    </source>
</evidence>
<proteinExistence type="predicted"/>
<name>A0AAE3YTU8_9ACTN</name>
<comment type="caution">
    <text evidence="1">The sequence shown here is derived from an EMBL/GenBank/DDBJ whole genome shotgun (WGS) entry which is preliminary data.</text>
</comment>
<dbReference type="RefSeq" id="WP_310372459.1">
    <property type="nucleotide sequence ID" value="NZ_JAVDYB010000001.1"/>
</dbReference>
<sequence length="879" mass="93511">MFDQDEYRRTVLDPARADRNTPPADLFLRYAMAADRPPRTEQFTAHVEAVAKYWQSLTQRIAYRRLAETLLVAHRTLRQAGKLTLEHFAAERDRWTAEIGRKLEEAVDDLAAAGPVVFAEHVAAVAARLGGATAEAGLRDHLRRRRVRVVDELWPLPAGPHPKSRDLQAATTMLGLRLSIDAVAGEERVRQGFTLRRGLCVGGAPLTGAQIREAKSRAERRAQDERKTATDNVLTILQNAEQDGTLGALVLWELLEAVRPAAELPGATVRRVAREAAQLGLDRDEADELALAVLAAGRDSGSRRGPAAEVEALLGSGALRAAQRLLTSLPAEAAGDLPDRIREVAARVSDLAARAHTEAAAGRTEHAAELLVAATREASDDTDLAGRLRALAPPPPPSVRAGAVMDRVSVGWDPSPARTGGISYQVVRTRGRAAGAAADGDVVGGTESNEIVDRAPPAGDDLWYTVFARRADGAWSAGASTGPVTLLPDVTALTATAGETDVRVTWTVRSDATGVAVTRLPGGARVPEVARTGFAEKGLPSGRECRYLVRVVYAGAGGTPVTSPGVTVTVTPQPPPAEVRDLAVVPLPGQSADRLRLAWTRPPGGEVVLRSAPHRPRWQPGAELAATELSTYGDELTGHVELGPDGRDGLTVRAPSGRVFVTAFSTGAGRAICGPTIAVTNTAPVTNLRARRVGPRARLSWEWPDGVGLARVRWWPSDAPDRVRESDCWARAYRDDGGFEIAVGVGAAFVSVATVGHGPDEESVGTPVTIRVAGVGVRVTYRFEQRRLPRRTRIVLTSEQTCELPELIVVRTEGRVAPLRADQGTTVARVPSQRLEPGRPLAMDVAAGGGRGPYRLGCFIDDRGGPGSDVVLTGTPGGY</sequence>
<evidence type="ECO:0008006" key="3">
    <source>
        <dbReference type="Google" id="ProtNLM"/>
    </source>
</evidence>
<keyword evidence="2" id="KW-1185">Reference proteome</keyword>